<dbReference type="AlphaFoldDB" id="A0A3P7PGP8"/>
<dbReference type="EMBL" id="LR130778">
    <property type="protein sequence ID" value="VDN48570.1"/>
    <property type="molecule type" value="Genomic_DNA"/>
</dbReference>
<dbReference type="Proteomes" id="UP000279029">
    <property type="component" value="Chromosome"/>
</dbReference>
<evidence type="ECO:0000313" key="2">
    <source>
        <dbReference type="EMBL" id="VDN48068.1"/>
    </source>
</evidence>
<sequence>MLDTSSRLRTAYLLKEKFYDFVDAPDKDTALKRLKEWYVFVATQNEPEFITCMNTIINWQKYILNSFTCPYTNGYTEGVNNKIKVLKRNAYGMRNFNRFKNRILHMMS</sequence>
<dbReference type="KEGG" id="cbar:PATL70BA_2180"/>
<gene>
    <name evidence="2" type="ORF">PATL70BA_2180</name>
    <name evidence="3" type="ORF">PATL70BA_2667</name>
    <name evidence="4" type="ORF">PATL70BA_2715</name>
</gene>
<dbReference type="InterPro" id="IPR002560">
    <property type="entry name" value="Transposase_DDE"/>
</dbReference>
<dbReference type="KEGG" id="cbar:PATL70BA_2667"/>
<dbReference type="PANTHER" id="PTHR33498:SF1">
    <property type="entry name" value="TRANSPOSASE FOR INSERTION SEQUENCE ELEMENT IS1557"/>
    <property type="match status" value="1"/>
</dbReference>
<dbReference type="OrthoDB" id="2110692at2"/>
<keyword evidence="5" id="KW-1185">Reference proteome</keyword>
<organism evidence="2 5">
    <name type="scientific">Petrocella atlantisensis</name>
    <dbReference type="NCBI Taxonomy" id="2173034"/>
    <lineage>
        <taxon>Bacteria</taxon>
        <taxon>Bacillati</taxon>
        <taxon>Bacillota</taxon>
        <taxon>Clostridia</taxon>
        <taxon>Lachnospirales</taxon>
        <taxon>Vallitaleaceae</taxon>
        <taxon>Petrocella</taxon>
    </lineage>
</organism>
<dbReference type="KEGG" id="cbar:PATL70BA_2715"/>
<evidence type="ECO:0000313" key="4">
    <source>
        <dbReference type="EMBL" id="VDN48618.1"/>
    </source>
</evidence>
<dbReference type="EMBL" id="LR130778">
    <property type="protein sequence ID" value="VDN48068.1"/>
    <property type="molecule type" value="Genomic_DNA"/>
</dbReference>
<feature type="domain" description="Transposase IS204/IS1001/IS1096/IS1165 DDE" evidence="1">
    <location>
        <begin position="2"/>
        <end position="103"/>
    </location>
</feature>
<proteinExistence type="predicted"/>
<accession>A0A3P7PGP8</accession>
<name>A0A3P7PGP8_9FIRM</name>
<dbReference type="PANTHER" id="PTHR33498">
    <property type="entry name" value="TRANSPOSASE FOR INSERTION SEQUENCE ELEMENT IS1557"/>
    <property type="match status" value="1"/>
</dbReference>
<evidence type="ECO:0000313" key="3">
    <source>
        <dbReference type="EMBL" id="VDN48570.1"/>
    </source>
</evidence>
<dbReference type="Pfam" id="PF01610">
    <property type="entry name" value="DDE_Tnp_ISL3"/>
    <property type="match status" value="1"/>
</dbReference>
<evidence type="ECO:0000259" key="1">
    <source>
        <dbReference type="Pfam" id="PF01610"/>
    </source>
</evidence>
<protein>
    <recommendedName>
        <fullName evidence="1">Transposase IS204/IS1001/IS1096/IS1165 DDE domain-containing protein</fullName>
    </recommendedName>
</protein>
<evidence type="ECO:0000313" key="5">
    <source>
        <dbReference type="Proteomes" id="UP000279029"/>
    </source>
</evidence>
<dbReference type="InterPro" id="IPR047951">
    <property type="entry name" value="Transpos_ISL3"/>
</dbReference>
<reference evidence="2 5" key="1">
    <citation type="submission" date="2018-09" db="EMBL/GenBank/DDBJ databases">
        <authorList>
            <person name="Postec A."/>
        </authorList>
    </citation>
    <scope>NUCLEOTIDE SEQUENCE [LARGE SCALE GENOMIC DNA]</scope>
    <source>
        <strain evidence="2">70B-A</strain>
    </source>
</reference>
<dbReference type="EMBL" id="LR130778">
    <property type="protein sequence ID" value="VDN48618.1"/>
    <property type="molecule type" value="Genomic_DNA"/>
</dbReference>